<dbReference type="OrthoDB" id="9806164at2"/>
<evidence type="ECO:0000313" key="5">
    <source>
        <dbReference type="EMBL" id="TCL75262.1"/>
    </source>
</evidence>
<gene>
    <name evidence="5" type="ORF">EDC14_1003194</name>
</gene>
<dbReference type="InterPro" id="IPR011610">
    <property type="entry name" value="SAM_mthyl_Trfase_ML2640-like"/>
</dbReference>
<evidence type="ECO:0000256" key="3">
    <source>
        <dbReference type="ARBA" id="ARBA00022679"/>
    </source>
</evidence>
<dbReference type="GO" id="GO:0008168">
    <property type="term" value="F:methyltransferase activity"/>
    <property type="evidence" value="ECO:0007669"/>
    <property type="project" value="UniProtKB-UniRule"/>
</dbReference>
<protein>
    <recommendedName>
        <fullName evidence="4">S-adenosyl-L-methionine-dependent methyltransferase</fullName>
        <ecNumber evidence="4">2.1.1.-</ecNumber>
    </recommendedName>
</protein>
<dbReference type="AlphaFoldDB" id="A0A4R1S9Q2"/>
<dbReference type="PANTHER" id="PTHR43619:SF2">
    <property type="entry name" value="S-ADENOSYL-L-METHIONINE-DEPENDENT METHYLTRANSFERASES SUPERFAMILY PROTEIN"/>
    <property type="match status" value="1"/>
</dbReference>
<name>A0A4R1S9Q2_HYDET</name>
<accession>A0A4R1S9Q2</accession>
<dbReference type="Proteomes" id="UP000295008">
    <property type="component" value="Unassembled WGS sequence"/>
</dbReference>
<sequence>MEKNQASLTALLTAFVRAYHYQHDSPQIFEDPLARSLFTAEEYAAIGQNLADSLQFFDPGRAASCRNQAEALAWVIQTTMNTTLSRSRYAEDALEAALETGVDQYVILGAGMDTFAFRRPEIVERLQVLEIDHPATQAAKRERIARAGWEQPAQLHFLPVDLAAADLATAVRGSAYDPRKLTFFSWLGVTLYLPRPAVWDTLRAMAAIAPAGSTVVFDYLDTDAFAPGRTSLNMLRVQEIVRRVGEPMQAGLDPSTLAADLSVLGWSLRENLDPAAIEDRYFRGRSDQHHASEHLHYARAVRE</sequence>
<dbReference type="NCBIfam" id="TIGR00027">
    <property type="entry name" value="mthyl_TIGR00027"/>
    <property type="match status" value="1"/>
</dbReference>
<dbReference type="EMBL" id="SLUN01000003">
    <property type="protein sequence ID" value="TCL75262.1"/>
    <property type="molecule type" value="Genomic_DNA"/>
</dbReference>
<organism evidence="5 6">
    <name type="scientific">Hydrogenispora ethanolica</name>
    <dbReference type="NCBI Taxonomy" id="1082276"/>
    <lineage>
        <taxon>Bacteria</taxon>
        <taxon>Bacillati</taxon>
        <taxon>Bacillota</taxon>
        <taxon>Hydrogenispora</taxon>
    </lineage>
</organism>
<evidence type="ECO:0000256" key="4">
    <source>
        <dbReference type="RuleBase" id="RU362030"/>
    </source>
</evidence>
<reference evidence="5 6" key="1">
    <citation type="submission" date="2019-03" db="EMBL/GenBank/DDBJ databases">
        <title>Genomic Encyclopedia of Type Strains, Phase IV (KMG-IV): sequencing the most valuable type-strain genomes for metagenomic binning, comparative biology and taxonomic classification.</title>
        <authorList>
            <person name="Goeker M."/>
        </authorList>
    </citation>
    <scope>NUCLEOTIDE SEQUENCE [LARGE SCALE GENOMIC DNA]</scope>
    <source>
        <strain evidence="5 6">LX-B</strain>
    </source>
</reference>
<keyword evidence="3 5" id="KW-0808">Transferase</keyword>
<evidence type="ECO:0000256" key="2">
    <source>
        <dbReference type="ARBA" id="ARBA00022603"/>
    </source>
</evidence>
<keyword evidence="4" id="KW-0949">S-adenosyl-L-methionine</keyword>
<evidence type="ECO:0000256" key="1">
    <source>
        <dbReference type="ARBA" id="ARBA00008138"/>
    </source>
</evidence>
<dbReference type="InterPro" id="IPR007213">
    <property type="entry name" value="Ppm1/Ppm2/Tcmp"/>
</dbReference>
<dbReference type="InterPro" id="IPR029063">
    <property type="entry name" value="SAM-dependent_MTases_sf"/>
</dbReference>
<keyword evidence="2 4" id="KW-0489">Methyltransferase</keyword>
<dbReference type="EC" id="2.1.1.-" evidence="4"/>
<dbReference type="RefSeq" id="WP_132012929.1">
    <property type="nucleotide sequence ID" value="NZ_SLUN01000003.1"/>
</dbReference>
<dbReference type="PANTHER" id="PTHR43619">
    <property type="entry name" value="S-ADENOSYL-L-METHIONINE-DEPENDENT METHYLTRANSFERASE YKTD-RELATED"/>
    <property type="match status" value="1"/>
</dbReference>
<evidence type="ECO:0000313" key="6">
    <source>
        <dbReference type="Proteomes" id="UP000295008"/>
    </source>
</evidence>
<comment type="similarity">
    <text evidence="1 4">Belongs to the UPF0677 family.</text>
</comment>
<dbReference type="Pfam" id="PF04072">
    <property type="entry name" value="LCM"/>
    <property type="match status" value="1"/>
</dbReference>
<keyword evidence="6" id="KW-1185">Reference proteome</keyword>
<dbReference type="GO" id="GO:0032259">
    <property type="term" value="P:methylation"/>
    <property type="evidence" value="ECO:0007669"/>
    <property type="project" value="UniProtKB-KW"/>
</dbReference>
<dbReference type="SUPFAM" id="SSF53335">
    <property type="entry name" value="S-adenosyl-L-methionine-dependent methyltransferases"/>
    <property type="match status" value="1"/>
</dbReference>
<dbReference type="Gene3D" id="3.40.50.150">
    <property type="entry name" value="Vaccinia Virus protein VP39"/>
    <property type="match status" value="1"/>
</dbReference>
<comment type="caution">
    <text evidence="5">The sequence shown here is derived from an EMBL/GenBank/DDBJ whole genome shotgun (WGS) entry which is preliminary data.</text>
</comment>
<proteinExistence type="inferred from homology"/>
<comment type="function">
    <text evidence="4">Exhibits S-adenosyl-L-methionine-dependent methyltransferase activity.</text>
</comment>